<keyword evidence="3" id="KW-0040">ANK repeat</keyword>
<evidence type="ECO:0000313" key="8">
    <source>
        <dbReference type="Proteomes" id="UP001497623"/>
    </source>
</evidence>
<dbReference type="GO" id="GO:0034220">
    <property type="term" value="P:monoatomic ion transmembrane transport"/>
    <property type="evidence" value="ECO:0007669"/>
    <property type="project" value="UniProtKB-KW"/>
</dbReference>
<keyword evidence="1" id="KW-0813">Transport</keyword>
<dbReference type="GO" id="GO:0022857">
    <property type="term" value="F:transmembrane transporter activity"/>
    <property type="evidence" value="ECO:0007669"/>
    <property type="project" value="TreeGrafter"/>
</dbReference>
<keyword evidence="2" id="KW-0677">Repeat</keyword>
<feature type="non-terminal residue" evidence="7">
    <location>
        <position position="164"/>
    </location>
</feature>
<keyword evidence="6" id="KW-0472">Membrane</keyword>
<evidence type="ECO:0000313" key="7">
    <source>
        <dbReference type="EMBL" id="CAL4085436.1"/>
    </source>
</evidence>
<name>A0AAV2QGF7_MEGNR</name>
<gene>
    <name evidence="7" type="ORF">MNOR_LOCUS12681</name>
</gene>
<comment type="caution">
    <text evidence="7">The sequence shown here is derived from an EMBL/GenBank/DDBJ whole genome shotgun (WGS) entry which is preliminary data.</text>
</comment>
<feature type="transmembrane region" description="Helical" evidence="6">
    <location>
        <begin position="99"/>
        <end position="118"/>
    </location>
</feature>
<proteinExistence type="predicted"/>
<reference evidence="7 8" key="1">
    <citation type="submission" date="2024-05" db="EMBL/GenBank/DDBJ databases">
        <authorList>
            <person name="Wallberg A."/>
        </authorList>
    </citation>
    <scope>NUCLEOTIDE SEQUENCE [LARGE SCALE GENOMIC DNA]</scope>
</reference>
<sequence>LCVSVIFEIHKFYKLRSTYWNKYRLLRAGQLVLTLILIVPQPFDLCAAHYSIANDDIWEGGIIAHLLAWLHLINTLNQLPILTIFLPITRHFAATFCKVIFFILTIITAFAIAFHLLVIHQPGFSSMPNAFFRIVAWFRGDLGFDWLFIQQEEKYPLNYATLVK</sequence>
<dbReference type="InterPro" id="IPR052076">
    <property type="entry name" value="TRP_cation_channel"/>
</dbReference>
<feature type="transmembrane region" description="Helical" evidence="6">
    <location>
        <begin position="25"/>
        <end position="43"/>
    </location>
</feature>
<keyword evidence="6" id="KW-1133">Transmembrane helix</keyword>
<dbReference type="Proteomes" id="UP001497623">
    <property type="component" value="Unassembled WGS sequence"/>
</dbReference>
<evidence type="ECO:0000256" key="6">
    <source>
        <dbReference type="SAM" id="Phobius"/>
    </source>
</evidence>
<keyword evidence="5" id="KW-0407">Ion channel</keyword>
<evidence type="ECO:0000256" key="3">
    <source>
        <dbReference type="ARBA" id="ARBA00023043"/>
    </source>
</evidence>
<evidence type="ECO:0000256" key="2">
    <source>
        <dbReference type="ARBA" id="ARBA00022737"/>
    </source>
</evidence>
<dbReference type="AlphaFoldDB" id="A0AAV2QGF7"/>
<evidence type="ECO:0000256" key="4">
    <source>
        <dbReference type="ARBA" id="ARBA00023065"/>
    </source>
</evidence>
<dbReference type="PANTHER" id="PTHR47143">
    <property type="entry name" value="TRANSIENT RECEPTOR POTENTIAL CATION CHANNEL PROTEIN PAINLESS"/>
    <property type="match status" value="1"/>
</dbReference>
<dbReference type="PANTHER" id="PTHR47143:SF3">
    <property type="entry name" value="PWWP DOMAIN-CONTAINING PROTEIN"/>
    <property type="match status" value="1"/>
</dbReference>
<organism evidence="7 8">
    <name type="scientific">Meganyctiphanes norvegica</name>
    <name type="common">Northern krill</name>
    <name type="synonym">Thysanopoda norvegica</name>
    <dbReference type="NCBI Taxonomy" id="48144"/>
    <lineage>
        <taxon>Eukaryota</taxon>
        <taxon>Metazoa</taxon>
        <taxon>Ecdysozoa</taxon>
        <taxon>Arthropoda</taxon>
        <taxon>Crustacea</taxon>
        <taxon>Multicrustacea</taxon>
        <taxon>Malacostraca</taxon>
        <taxon>Eumalacostraca</taxon>
        <taxon>Eucarida</taxon>
        <taxon>Euphausiacea</taxon>
        <taxon>Euphausiidae</taxon>
        <taxon>Meganyctiphanes</taxon>
    </lineage>
</organism>
<evidence type="ECO:0000256" key="5">
    <source>
        <dbReference type="ARBA" id="ARBA00023303"/>
    </source>
</evidence>
<evidence type="ECO:0000256" key="1">
    <source>
        <dbReference type="ARBA" id="ARBA00022448"/>
    </source>
</evidence>
<dbReference type="GO" id="GO:1902495">
    <property type="term" value="C:transmembrane transporter complex"/>
    <property type="evidence" value="ECO:0007669"/>
    <property type="project" value="TreeGrafter"/>
</dbReference>
<accession>A0AAV2QGF7</accession>
<keyword evidence="4" id="KW-0406">Ion transport</keyword>
<protein>
    <submittedName>
        <fullName evidence="7">Uncharacterized protein</fullName>
    </submittedName>
</protein>
<dbReference type="EMBL" id="CAXKWB010007007">
    <property type="protein sequence ID" value="CAL4085436.1"/>
    <property type="molecule type" value="Genomic_DNA"/>
</dbReference>
<keyword evidence="8" id="KW-1185">Reference proteome</keyword>
<feature type="transmembrane region" description="Helical" evidence="6">
    <location>
        <begin position="63"/>
        <end position="87"/>
    </location>
</feature>
<feature type="non-terminal residue" evidence="7">
    <location>
        <position position="1"/>
    </location>
</feature>
<keyword evidence="6" id="KW-0812">Transmembrane</keyword>